<evidence type="ECO:0000259" key="2">
    <source>
        <dbReference type="PROSITE" id="PS51303"/>
    </source>
</evidence>
<dbReference type="AlphaFoldDB" id="T1GXZ2"/>
<evidence type="ECO:0000313" key="4">
    <source>
        <dbReference type="Proteomes" id="UP000015102"/>
    </source>
</evidence>
<dbReference type="InterPro" id="IPR047120">
    <property type="entry name" value="Pk/Esn/Tes"/>
</dbReference>
<keyword evidence="1" id="KW-0677">Repeat</keyword>
<dbReference type="STRING" id="36166.T1GXZ2"/>
<dbReference type="Proteomes" id="UP000015102">
    <property type="component" value="Unassembled WGS sequence"/>
</dbReference>
<keyword evidence="4" id="KW-1185">Reference proteome</keyword>
<dbReference type="GO" id="GO:0008270">
    <property type="term" value="F:zinc ion binding"/>
    <property type="evidence" value="ECO:0007669"/>
    <property type="project" value="InterPro"/>
</dbReference>
<dbReference type="PANTHER" id="PTHR24211">
    <property type="entry name" value="LIM DOMAIN-CONTAINING PROTEIN"/>
    <property type="match status" value="1"/>
</dbReference>
<reference evidence="3" key="2">
    <citation type="submission" date="2015-06" db="UniProtKB">
        <authorList>
            <consortium name="EnsemblMetazoa"/>
        </authorList>
    </citation>
    <scope>IDENTIFICATION</scope>
</reference>
<dbReference type="InterPro" id="IPR033724">
    <property type="entry name" value="PET_testin"/>
</dbReference>
<feature type="domain" description="PET" evidence="2">
    <location>
        <begin position="37"/>
        <end position="136"/>
    </location>
</feature>
<proteinExistence type="predicted"/>
<dbReference type="PROSITE" id="PS51303">
    <property type="entry name" value="PET"/>
    <property type="match status" value="1"/>
</dbReference>
<dbReference type="HOGENOM" id="CLU_1880589_0_0_1"/>
<name>T1GXZ2_MEGSC</name>
<dbReference type="EMBL" id="CAQQ02383452">
    <property type="status" value="NOT_ANNOTATED_CDS"/>
    <property type="molecule type" value="Genomic_DNA"/>
</dbReference>
<protein>
    <recommendedName>
        <fullName evidence="2">PET domain-containing protein</fullName>
    </recommendedName>
</protein>
<accession>T1GXZ2</accession>
<reference evidence="4" key="1">
    <citation type="submission" date="2013-02" db="EMBL/GenBank/DDBJ databases">
        <authorList>
            <person name="Hughes D."/>
        </authorList>
    </citation>
    <scope>NUCLEOTIDE SEQUENCE</scope>
    <source>
        <strain>Durham</strain>
        <strain evidence="4">NC isolate 2 -- Noor lab</strain>
    </source>
</reference>
<dbReference type="OMA" id="DAYLRIH"/>
<organism evidence="3 4">
    <name type="scientific">Megaselia scalaris</name>
    <name type="common">Humpbacked fly</name>
    <name type="synonym">Phora scalaris</name>
    <dbReference type="NCBI Taxonomy" id="36166"/>
    <lineage>
        <taxon>Eukaryota</taxon>
        <taxon>Metazoa</taxon>
        <taxon>Ecdysozoa</taxon>
        <taxon>Arthropoda</taxon>
        <taxon>Hexapoda</taxon>
        <taxon>Insecta</taxon>
        <taxon>Pterygota</taxon>
        <taxon>Neoptera</taxon>
        <taxon>Endopterygota</taxon>
        <taxon>Diptera</taxon>
        <taxon>Brachycera</taxon>
        <taxon>Muscomorpha</taxon>
        <taxon>Platypezoidea</taxon>
        <taxon>Phoridae</taxon>
        <taxon>Megaseliini</taxon>
        <taxon>Megaselia</taxon>
    </lineage>
</organism>
<dbReference type="Pfam" id="PF06297">
    <property type="entry name" value="PET"/>
    <property type="match status" value="1"/>
</dbReference>
<dbReference type="CDD" id="cd09829">
    <property type="entry name" value="PET_testin"/>
    <property type="match status" value="1"/>
</dbReference>
<evidence type="ECO:0000313" key="3">
    <source>
        <dbReference type="EnsemblMetazoa" id="MESCA008707-PA"/>
    </source>
</evidence>
<evidence type="ECO:0000256" key="1">
    <source>
        <dbReference type="ARBA" id="ARBA00022737"/>
    </source>
</evidence>
<sequence length="136" mass="15452">HFWRKVCRNCKCRKEQHKVPNEDDIAGWAQFEILGQIRSKPAYMKIKALADQPVQLEWIPPNVAPDVASDYMDQLGSNQIPVAGSDAATKRKQQLEFQVPAHDLDASLCDNLTENETQQLQMYVQKIRENCVGQGS</sequence>
<dbReference type="InterPro" id="IPR010442">
    <property type="entry name" value="PET_domain"/>
</dbReference>
<dbReference type="PANTHER" id="PTHR24211:SF22">
    <property type="entry name" value="TESTIN"/>
    <property type="match status" value="1"/>
</dbReference>
<dbReference type="EnsemblMetazoa" id="MESCA008707-RA">
    <property type="protein sequence ID" value="MESCA008707-PA"/>
    <property type="gene ID" value="MESCA008707"/>
</dbReference>